<dbReference type="EMBL" id="GBRH01281852">
    <property type="protein sequence ID" value="JAD16043.1"/>
    <property type="molecule type" value="Transcribed_RNA"/>
</dbReference>
<protein>
    <submittedName>
        <fullName evidence="1">Uncharacterized protein</fullName>
    </submittedName>
</protein>
<reference evidence="1" key="2">
    <citation type="journal article" date="2015" name="Data Brief">
        <title>Shoot transcriptome of the giant reed, Arundo donax.</title>
        <authorList>
            <person name="Barrero R.A."/>
            <person name="Guerrero F.D."/>
            <person name="Moolhuijzen P."/>
            <person name="Goolsby J.A."/>
            <person name="Tidwell J."/>
            <person name="Bellgard S.E."/>
            <person name="Bellgard M.I."/>
        </authorList>
    </citation>
    <scope>NUCLEOTIDE SEQUENCE</scope>
    <source>
        <tissue evidence="1">Shoot tissue taken approximately 20 cm above the soil surface</tissue>
    </source>
</reference>
<dbReference type="AlphaFoldDB" id="A0A0A8XTF5"/>
<accession>A0A0A8XTF5</accession>
<sequence length="44" mass="5162">MHFWYSVTQMLYEIVGLPCVESVTIFFNMPQSYQFAVSDVVAPW</sequence>
<reference evidence="1" key="1">
    <citation type="submission" date="2014-09" db="EMBL/GenBank/DDBJ databases">
        <authorList>
            <person name="Magalhaes I.L.F."/>
            <person name="Oliveira U."/>
            <person name="Santos F.R."/>
            <person name="Vidigal T.H.D.A."/>
            <person name="Brescovit A.D."/>
            <person name="Santos A.J."/>
        </authorList>
    </citation>
    <scope>NUCLEOTIDE SEQUENCE</scope>
    <source>
        <tissue evidence="1">Shoot tissue taken approximately 20 cm above the soil surface</tissue>
    </source>
</reference>
<evidence type="ECO:0000313" key="1">
    <source>
        <dbReference type="EMBL" id="JAD16043.1"/>
    </source>
</evidence>
<organism evidence="1">
    <name type="scientific">Arundo donax</name>
    <name type="common">Giant reed</name>
    <name type="synonym">Donax arundinaceus</name>
    <dbReference type="NCBI Taxonomy" id="35708"/>
    <lineage>
        <taxon>Eukaryota</taxon>
        <taxon>Viridiplantae</taxon>
        <taxon>Streptophyta</taxon>
        <taxon>Embryophyta</taxon>
        <taxon>Tracheophyta</taxon>
        <taxon>Spermatophyta</taxon>
        <taxon>Magnoliopsida</taxon>
        <taxon>Liliopsida</taxon>
        <taxon>Poales</taxon>
        <taxon>Poaceae</taxon>
        <taxon>PACMAD clade</taxon>
        <taxon>Arundinoideae</taxon>
        <taxon>Arundineae</taxon>
        <taxon>Arundo</taxon>
    </lineage>
</organism>
<name>A0A0A8XTF5_ARUDO</name>
<proteinExistence type="predicted"/>